<dbReference type="Pfam" id="PF13365">
    <property type="entry name" value="Trypsin_2"/>
    <property type="match status" value="1"/>
</dbReference>
<keyword evidence="2" id="KW-0378">Hydrolase</keyword>
<protein>
    <recommendedName>
        <fullName evidence="5">Serine protease</fullName>
    </recommendedName>
</protein>
<dbReference type="SUPFAM" id="SSF50494">
    <property type="entry name" value="Trypsin-like serine proteases"/>
    <property type="match status" value="1"/>
</dbReference>
<dbReference type="EMBL" id="BKCN01000015">
    <property type="protein sequence ID" value="GER04913.1"/>
    <property type="molecule type" value="Genomic_DNA"/>
</dbReference>
<dbReference type="Gene3D" id="2.40.10.120">
    <property type="match status" value="1"/>
</dbReference>
<sequence>MLLSYAPVVRDVAPAVVNIYTARKVAARRSVFSDPFFRRFMGDNFSFGAPRERIERSLGSGVIVRDNGVIVTNHHVIGDADVIKVVLADRREFTAEVILSDARTDLAILQIDPAGAALPFARLAEADDAEVGDIVLAIGNPFGIGQTVTAGIVSAKARTQIGVSDYGFFIQTDAAVNPGNSGGALVGLNGDLVGINTAIFSRTGDTSGIGFAIPASMVRSVIKAALDGGKSSAPGLALRVSR</sequence>
<dbReference type="PRINTS" id="PR00834">
    <property type="entry name" value="PROTEASES2C"/>
</dbReference>
<dbReference type="Proteomes" id="UP000324996">
    <property type="component" value="Unassembled WGS sequence"/>
</dbReference>
<dbReference type="PANTHER" id="PTHR43343">
    <property type="entry name" value="PEPTIDASE S12"/>
    <property type="match status" value="1"/>
</dbReference>
<dbReference type="GO" id="GO:0004252">
    <property type="term" value="F:serine-type endopeptidase activity"/>
    <property type="evidence" value="ECO:0007669"/>
    <property type="project" value="InterPro"/>
</dbReference>
<gene>
    <name evidence="3" type="ORF">JCM17846_25950</name>
</gene>
<reference evidence="3 4" key="1">
    <citation type="submission" date="2019-09" db="EMBL/GenBank/DDBJ databases">
        <title>NBRP : Genome information of microbial organism related human and environment.</title>
        <authorList>
            <person name="Hattori M."/>
            <person name="Oshima K."/>
            <person name="Inaba H."/>
            <person name="Suda W."/>
            <person name="Sakamoto M."/>
            <person name="Iino T."/>
            <person name="Kitahara M."/>
            <person name="Oshida Y."/>
            <person name="Iida T."/>
            <person name="Kudo T."/>
            <person name="Itoh T."/>
            <person name="Ohkuma M."/>
        </authorList>
    </citation>
    <scope>NUCLEOTIDE SEQUENCE [LARGE SCALE GENOMIC DNA]</scope>
    <source>
        <strain evidence="3 4">Q-1</strain>
    </source>
</reference>
<evidence type="ECO:0000313" key="3">
    <source>
        <dbReference type="EMBL" id="GER04913.1"/>
    </source>
</evidence>
<accession>A0A5A7N990</accession>
<organism evidence="3 4">
    <name type="scientific">Iodidimonas nitroreducens</name>
    <dbReference type="NCBI Taxonomy" id="1236968"/>
    <lineage>
        <taxon>Bacteria</taxon>
        <taxon>Pseudomonadati</taxon>
        <taxon>Pseudomonadota</taxon>
        <taxon>Alphaproteobacteria</taxon>
        <taxon>Iodidimonadales</taxon>
        <taxon>Iodidimonadaceae</taxon>
        <taxon>Iodidimonas</taxon>
    </lineage>
</organism>
<keyword evidence="4" id="KW-1185">Reference proteome</keyword>
<dbReference type="InterPro" id="IPR009003">
    <property type="entry name" value="Peptidase_S1_PA"/>
</dbReference>
<keyword evidence="1" id="KW-0645">Protease</keyword>
<dbReference type="InterPro" id="IPR051201">
    <property type="entry name" value="Chloro_Bact_Ser_Proteases"/>
</dbReference>
<comment type="caution">
    <text evidence="3">The sequence shown here is derived from an EMBL/GenBank/DDBJ whole genome shotgun (WGS) entry which is preliminary data.</text>
</comment>
<evidence type="ECO:0000256" key="2">
    <source>
        <dbReference type="ARBA" id="ARBA00022801"/>
    </source>
</evidence>
<dbReference type="RefSeq" id="WP_150007260.1">
    <property type="nucleotide sequence ID" value="NZ_BKCN01000015.1"/>
</dbReference>
<dbReference type="AlphaFoldDB" id="A0A5A7N990"/>
<evidence type="ECO:0000256" key="1">
    <source>
        <dbReference type="ARBA" id="ARBA00022670"/>
    </source>
</evidence>
<dbReference type="GO" id="GO:0006508">
    <property type="term" value="P:proteolysis"/>
    <property type="evidence" value="ECO:0007669"/>
    <property type="project" value="UniProtKB-KW"/>
</dbReference>
<evidence type="ECO:0000313" key="4">
    <source>
        <dbReference type="Proteomes" id="UP000324996"/>
    </source>
</evidence>
<evidence type="ECO:0008006" key="5">
    <source>
        <dbReference type="Google" id="ProtNLM"/>
    </source>
</evidence>
<dbReference type="InterPro" id="IPR001940">
    <property type="entry name" value="Peptidase_S1C"/>
</dbReference>
<name>A0A5A7N990_9PROT</name>
<proteinExistence type="predicted"/>
<dbReference type="PANTHER" id="PTHR43343:SF3">
    <property type="entry name" value="PROTEASE DO-LIKE 8, CHLOROPLASTIC"/>
    <property type="match status" value="1"/>
</dbReference>